<keyword evidence="3 7" id="KW-1133">Transmembrane helix</keyword>
<name>A0AAX4KPV2_9TREE</name>
<dbReference type="Pfam" id="PF09779">
    <property type="entry name" value="Ima1_N"/>
    <property type="match status" value="1"/>
</dbReference>
<feature type="domain" description="Ima1 N-terminal" evidence="8">
    <location>
        <begin position="43"/>
        <end position="164"/>
    </location>
</feature>
<dbReference type="GO" id="GO:0034506">
    <property type="term" value="C:chromosome, centromeric core domain"/>
    <property type="evidence" value="ECO:0007669"/>
    <property type="project" value="TreeGrafter"/>
</dbReference>
<evidence type="ECO:0000256" key="1">
    <source>
        <dbReference type="ARBA" id="ARBA00004473"/>
    </source>
</evidence>
<dbReference type="KEGG" id="ker:91105345"/>
<accession>A0AAX4KPV2</accession>
<keyword evidence="2 7" id="KW-0812">Transmembrane</keyword>
<dbReference type="GO" id="GO:0034992">
    <property type="term" value="C:microtubule organizing center attachment site"/>
    <property type="evidence" value="ECO:0007669"/>
    <property type="project" value="TreeGrafter"/>
</dbReference>
<dbReference type="GeneID" id="91105345"/>
<proteinExistence type="predicted"/>
<dbReference type="InterPro" id="IPR018617">
    <property type="entry name" value="Ima1_N"/>
</dbReference>
<evidence type="ECO:0000256" key="5">
    <source>
        <dbReference type="ARBA" id="ARBA00023242"/>
    </source>
</evidence>
<feature type="transmembrane region" description="Helical" evidence="7">
    <location>
        <begin position="293"/>
        <end position="312"/>
    </location>
</feature>
<protein>
    <recommendedName>
        <fullName evidence="8">Ima1 N-terminal domain-containing protein</fullName>
    </recommendedName>
</protein>
<organism evidence="9 10">
    <name type="scientific">Kwoniella europaea PYCC6329</name>
    <dbReference type="NCBI Taxonomy" id="1423913"/>
    <lineage>
        <taxon>Eukaryota</taxon>
        <taxon>Fungi</taxon>
        <taxon>Dikarya</taxon>
        <taxon>Basidiomycota</taxon>
        <taxon>Agaricomycotina</taxon>
        <taxon>Tremellomycetes</taxon>
        <taxon>Tremellales</taxon>
        <taxon>Cryptococcaceae</taxon>
        <taxon>Kwoniella</taxon>
    </lineage>
</organism>
<feature type="transmembrane region" description="Helical" evidence="7">
    <location>
        <begin position="324"/>
        <end position="347"/>
    </location>
</feature>
<gene>
    <name evidence="9" type="ORF">V865_006544</name>
</gene>
<dbReference type="GO" id="GO:0071765">
    <property type="term" value="P:nuclear inner membrane organization"/>
    <property type="evidence" value="ECO:0007669"/>
    <property type="project" value="InterPro"/>
</dbReference>
<evidence type="ECO:0000313" key="9">
    <source>
        <dbReference type="EMBL" id="WWD08432.1"/>
    </source>
</evidence>
<evidence type="ECO:0000256" key="2">
    <source>
        <dbReference type="ARBA" id="ARBA00022692"/>
    </source>
</evidence>
<evidence type="ECO:0000259" key="8">
    <source>
        <dbReference type="Pfam" id="PF09779"/>
    </source>
</evidence>
<evidence type="ECO:0000313" key="10">
    <source>
        <dbReference type="Proteomes" id="UP001358614"/>
    </source>
</evidence>
<dbReference type="InterPro" id="IPR042321">
    <property type="entry name" value="Ima1"/>
</dbReference>
<dbReference type="EMBL" id="CP144090">
    <property type="protein sequence ID" value="WWD08432.1"/>
    <property type="molecule type" value="Genomic_DNA"/>
</dbReference>
<dbReference type="GO" id="GO:0005637">
    <property type="term" value="C:nuclear inner membrane"/>
    <property type="evidence" value="ECO:0007669"/>
    <property type="project" value="UniProtKB-SubCell"/>
</dbReference>
<dbReference type="PANTHER" id="PTHR28538">
    <property type="entry name" value="INTEGRAL INNER NUCLEAR MEMBRANE PROTEIN IMA1"/>
    <property type="match status" value="1"/>
</dbReference>
<dbReference type="RefSeq" id="XP_066086399.1">
    <property type="nucleotide sequence ID" value="XM_066230302.1"/>
</dbReference>
<evidence type="ECO:0000256" key="6">
    <source>
        <dbReference type="SAM" id="MobiDB-lite"/>
    </source>
</evidence>
<dbReference type="PANTHER" id="PTHR28538:SF1">
    <property type="entry name" value="INTEGRAL INNER NUCLEAR MEMBRANE PROTEIN IMA1"/>
    <property type="match status" value="1"/>
</dbReference>
<feature type="transmembrane region" description="Helical" evidence="7">
    <location>
        <begin position="516"/>
        <end position="540"/>
    </location>
</feature>
<comment type="subcellular location">
    <subcellularLocation>
        <location evidence="1">Nucleus inner membrane</location>
        <topology evidence="1">Multi-pass membrane protein</topology>
    </subcellularLocation>
</comment>
<keyword evidence="10" id="KW-1185">Reference proteome</keyword>
<keyword evidence="4 7" id="KW-0472">Membrane</keyword>
<dbReference type="Proteomes" id="UP001358614">
    <property type="component" value="Chromosome 2"/>
</dbReference>
<feature type="region of interest" description="Disordered" evidence="6">
    <location>
        <begin position="406"/>
        <end position="433"/>
    </location>
</feature>
<evidence type="ECO:0000256" key="4">
    <source>
        <dbReference type="ARBA" id="ARBA00023136"/>
    </source>
</evidence>
<reference evidence="9 10" key="1">
    <citation type="submission" date="2024-01" db="EMBL/GenBank/DDBJ databases">
        <title>Comparative genomics of Cryptococcus and Kwoniella reveals pathogenesis evolution and contrasting modes of karyotype evolution via chromosome fusion or intercentromeric recombination.</title>
        <authorList>
            <person name="Coelho M.A."/>
            <person name="David-Palma M."/>
            <person name="Shea T."/>
            <person name="Bowers K."/>
            <person name="McGinley-Smith S."/>
            <person name="Mohammad A.W."/>
            <person name="Gnirke A."/>
            <person name="Yurkov A.M."/>
            <person name="Nowrousian M."/>
            <person name="Sun S."/>
            <person name="Cuomo C.A."/>
            <person name="Heitman J."/>
        </authorList>
    </citation>
    <scope>NUCLEOTIDE SEQUENCE [LARGE SCALE GENOMIC DNA]</scope>
    <source>
        <strain evidence="9 10">PYCC6329</strain>
    </source>
</reference>
<dbReference type="GO" id="GO:0044732">
    <property type="term" value="C:mitotic spindle pole body"/>
    <property type="evidence" value="ECO:0007669"/>
    <property type="project" value="TreeGrafter"/>
</dbReference>
<feature type="transmembrane region" description="Helical" evidence="7">
    <location>
        <begin position="251"/>
        <end position="272"/>
    </location>
</feature>
<evidence type="ECO:0000256" key="7">
    <source>
        <dbReference type="SAM" id="Phobius"/>
    </source>
</evidence>
<sequence>MPLLRSSTRPVPVQCFFCLSPSLLPPHPQSTNSSPKGKNRISEVGTKWNWQCERCGCWNIKDETGQMISDLPAMHDSAYNERSFSLRATPSSSHLPSSSSSSSSTSLFCHSCLANQTLIMNMLANYLPDDDDPSYPMLYAELPTYLSKLHSRYPPVCRNCQPAVDEALRKSDHRAQVQAWSSALDRGARSPRRDDVAGGRGIDRASKGDILIWRVRGGLWWIDLGLSLGQGILASAFPARLTRILDIHPPNIPYLPFSLLLFNSLSIIWIAWDPYWLKRVRDRDKTKIEGRGIWVRNMMIIMLLRISGSAISCLITDQETSPPFFLKLLQATFALEIALLIHSIMSIKISQPVSIKLVRPVSVTLDTIPNHPPSIQSGHDLSSLSLSSSQNHMAYTNNSVNPIFGQPSLHKSLSETPMDGEPMDWEPTRQQPSRYPLFSPQSEYDEGEVFQRKENWDTFGTNKQRMFHKNDETGLENLLAGWGIGGPSTGNTNNNTNKIINNPRVKRKKGRSNNHWLVFDVIAASMIMFRGSGMLAMIMINIFKIHIENDKEAFDWINHWTLAVELCLIILSKSLVYVYQYLREPNDHNRGVGMDKDSIIKISWLLLDMTLRFTLLAFNAGSKEWIGTTTMIGDERWRITVEWLLWGIMDGVTMMIM</sequence>
<dbReference type="AlphaFoldDB" id="A0AAX4KPV2"/>
<keyword evidence="5" id="KW-0539">Nucleus</keyword>
<evidence type="ECO:0000256" key="3">
    <source>
        <dbReference type="ARBA" id="ARBA00022989"/>
    </source>
</evidence>